<dbReference type="EMBL" id="JAHEPS010000005">
    <property type="protein sequence ID" value="MBT1445511.1"/>
    <property type="molecule type" value="Genomic_DNA"/>
</dbReference>
<evidence type="ECO:0000313" key="2">
    <source>
        <dbReference type="EMBL" id="MBT1445511.1"/>
    </source>
</evidence>
<feature type="chain" id="PRO_5047094556" evidence="1">
    <location>
        <begin position="29"/>
        <end position="201"/>
    </location>
</feature>
<reference evidence="2 3" key="1">
    <citation type="submission" date="2021-05" db="EMBL/GenBank/DDBJ databases">
        <title>Shewanella sp. JM162201.</title>
        <authorList>
            <person name="Xu S."/>
            <person name="Li A."/>
        </authorList>
    </citation>
    <scope>NUCLEOTIDE SEQUENCE [LARGE SCALE GENOMIC DNA]</scope>
    <source>
        <strain evidence="2 3">JM162201</strain>
    </source>
</reference>
<sequence length="201" mass="21195">MKHANVLRTMVLCAAMTGALALAPAAMAQKHLKQNLQAMVASSANIIAGEVISVTDGFDDKNRPYTEVQIKVGQDIKGKFAEGSTYSFRQFGLLKPKSMGNGKVYLGVSPEGFAKWHTGEQVIAFMNPSLGGGLNSTVGLEQGKFVVQNGKVQNQLGNLGLFEDMNTQGLSSEELNMLTGSGAVDAATFVELVGKLAGGQQ</sequence>
<proteinExistence type="predicted"/>
<protein>
    <submittedName>
        <fullName evidence="2">Uncharacterized protein</fullName>
    </submittedName>
</protein>
<dbReference type="Proteomes" id="UP001195903">
    <property type="component" value="Unassembled WGS sequence"/>
</dbReference>
<gene>
    <name evidence="2" type="ORF">KJI95_13390</name>
</gene>
<dbReference type="RefSeq" id="WP_214507712.1">
    <property type="nucleotide sequence ID" value="NZ_JAHEPS010000005.1"/>
</dbReference>
<name>A0ABS5V6Q7_9GAMM</name>
<evidence type="ECO:0000256" key="1">
    <source>
        <dbReference type="SAM" id="SignalP"/>
    </source>
</evidence>
<comment type="caution">
    <text evidence="2">The sequence shown here is derived from an EMBL/GenBank/DDBJ whole genome shotgun (WGS) entry which is preliminary data.</text>
</comment>
<keyword evidence="1" id="KW-0732">Signal</keyword>
<organism evidence="2 3">
    <name type="scientific">Shewanella jiangmenensis</name>
    <dbReference type="NCBI Taxonomy" id="2837387"/>
    <lineage>
        <taxon>Bacteria</taxon>
        <taxon>Pseudomonadati</taxon>
        <taxon>Pseudomonadota</taxon>
        <taxon>Gammaproteobacteria</taxon>
        <taxon>Alteromonadales</taxon>
        <taxon>Shewanellaceae</taxon>
        <taxon>Shewanella</taxon>
    </lineage>
</organism>
<evidence type="ECO:0000313" key="3">
    <source>
        <dbReference type="Proteomes" id="UP001195903"/>
    </source>
</evidence>
<keyword evidence="3" id="KW-1185">Reference proteome</keyword>
<feature type="signal peptide" evidence="1">
    <location>
        <begin position="1"/>
        <end position="28"/>
    </location>
</feature>
<accession>A0ABS5V6Q7</accession>